<dbReference type="AlphaFoldDB" id="A0A9K3HC25"/>
<reference evidence="1" key="2">
    <citation type="submission" date="2020-06" db="EMBL/GenBank/DDBJ databases">
        <title>Helianthus annuus Genome sequencing and assembly Release 2.</title>
        <authorList>
            <person name="Gouzy J."/>
            <person name="Langlade N."/>
            <person name="Munos S."/>
        </authorList>
    </citation>
    <scope>NUCLEOTIDE SEQUENCE</scope>
    <source>
        <tissue evidence="1">Leaves</tissue>
    </source>
</reference>
<evidence type="ECO:0000313" key="2">
    <source>
        <dbReference type="Proteomes" id="UP000215914"/>
    </source>
</evidence>
<sequence length="70" mass="8257">MLQPPFKQRYDSISKMNNYTLFCYDVYGSGIYEFGCIHSDSHILQNKERLLTLEKQLNHSSKHTDVFVKV</sequence>
<dbReference type="EMBL" id="MNCJ02000328">
    <property type="protein sequence ID" value="KAF5773531.1"/>
    <property type="molecule type" value="Genomic_DNA"/>
</dbReference>
<organism evidence="1 2">
    <name type="scientific">Helianthus annuus</name>
    <name type="common">Common sunflower</name>
    <dbReference type="NCBI Taxonomy" id="4232"/>
    <lineage>
        <taxon>Eukaryota</taxon>
        <taxon>Viridiplantae</taxon>
        <taxon>Streptophyta</taxon>
        <taxon>Embryophyta</taxon>
        <taxon>Tracheophyta</taxon>
        <taxon>Spermatophyta</taxon>
        <taxon>Magnoliopsida</taxon>
        <taxon>eudicotyledons</taxon>
        <taxon>Gunneridae</taxon>
        <taxon>Pentapetalae</taxon>
        <taxon>asterids</taxon>
        <taxon>campanulids</taxon>
        <taxon>Asterales</taxon>
        <taxon>Asteraceae</taxon>
        <taxon>Asteroideae</taxon>
        <taxon>Heliantheae alliance</taxon>
        <taxon>Heliantheae</taxon>
        <taxon>Helianthus</taxon>
    </lineage>
</organism>
<evidence type="ECO:0000313" key="1">
    <source>
        <dbReference type="EMBL" id="KAF5773531.1"/>
    </source>
</evidence>
<accession>A0A9K3HC25</accession>
<protein>
    <submittedName>
        <fullName evidence="1">Uncharacterized protein</fullName>
    </submittedName>
</protein>
<proteinExistence type="predicted"/>
<gene>
    <name evidence="1" type="ORF">HanXRQr2_Chr13g0589601</name>
</gene>
<dbReference type="Gramene" id="mRNA:HanXRQr2_Chr13g0589601">
    <property type="protein sequence ID" value="mRNA:HanXRQr2_Chr13g0589601"/>
    <property type="gene ID" value="HanXRQr2_Chr13g0589601"/>
</dbReference>
<reference evidence="1" key="1">
    <citation type="journal article" date="2017" name="Nature">
        <title>The sunflower genome provides insights into oil metabolism, flowering and Asterid evolution.</title>
        <authorList>
            <person name="Badouin H."/>
            <person name="Gouzy J."/>
            <person name="Grassa C.J."/>
            <person name="Murat F."/>
            <person name="Staton S.E."/>
            <person name="Cottret L."/>
            <person name="Lelandais-Briere C."/>
            <person name="Owens G.L."/>
            <person name="Carrere S."/>
            <person name="Mayjonade B."/>
            <person name="Legrand L."/>
            <person name="Gill N."/>
            <person name="Kane N.C."/>
            <person name="Bowers J.E."/>
            <person name="Hubner S."/>
            <person name="Bellec A."/>
            <person name="Berard A."/>
            <person name="Berges H."/>
            <person name="Blanchet N."/>
            <person name="Boniface M.C."/>
            <person name="Brunel D."/>
            <person name="Catrice O."/>
            <person name="Chaidir N."/>
            <person name="Claudel C."/>
            <person name="Donnadieu C."/>
            <person name="Faraut T."/>
            <person name="Fievet G."/>
            <person name="Helmstetter N."/>
            <person name="King M."/>
            <person name="Knapp S.J."/>
            <person name="Lai Z."/>
            <person name="Le Paslier M.C."/>
            <person name="Lippi Y."/>
            <person name="Lorenzon L."/>
            <person name="Mandel J.R."/>
            <person name="Marage G."/>
            <person name="Marchand G."/>
            <person name="Marquand E."/>
            <person name="Bret-Mestries E."/>
            <person name="Morien E."/>
            <person name="Nambeesan S."/>
            <person name="Nguyen T."/>
            <person name="Pegot-Espagnet P."/>
            <person name="Pouilly N."/>
            <person name="Raftis F."/>
            <person name="Sallet E."/>
            <person name="Schiex T."/>
            <person name="Thomas J."/>
            <person name="Vandecasteele C."/>
            <person name="Vares D."/>
            <person name="Vear F."/>
            <person name="Vautrin S."/>
            <person name="Crespi M."/>
            <person name="Mangin B."/>
            <person name="Burke J.M."/>
            <person name="Salse J."/>
            <person name="Munos S."/>
            <person name="Vincourt P."/>
            <person name="Rieseberg L.H."/>
            <person name="Langlade N.B."/>
        </authorList>
    </citation>
    <scope>NUCLEOTIDE SEQUENCE</scope>
    <source>
        <tissue evidence="1">Leaves</tissue>
    </source>
</reference>
<comment type="caution">
    <text evidence="1">The sequence shown here is derived from an EMBL/GenBank/DDBJ whole genome shotgun (WGS) entry which is preliminary data.</text>
</comment>
<name>A0A9K3HC25_HELAN</name>
<keyword evidence="2" id="KW-1185">Reference proteome</keyword>
<dbReference type="Proteomes" id="UP000215914">
    <property type="component" value="Unassembled WGS sequence"/>
</dbReference>